<evidence type="ECO:0000256" key="3">
    <source>
        <dbReference type="PROSITE-ProRule" id="PRU00209"/>
    </source>
</evidence>
<protein>
    <submittedName>
        <fullName evidence="5">tRNA-binding protein</fullName>
    </submittedName>
</protein>
<name>A0ABT3Q068_9BACT</name>
<dbReference type="PANTHER" id="PTHR11586:SF37">
    <property type="entry name" value="TRNA-BINDING DOMAIN-CONTAINING PROTEIN"/>
    <property type="match status" value="1"/>
</dbReference>
<evidence type="ECO:0000313" key="5">
    <source>
        <dbReference type="EMBL" id="MCW9713513.1"/>
    </source>
</evidence>
<sequence>MDTDIISWKDFKKVDLRVGTIMQAKTFPEANKPAYRLWVDFGEEIGILKSSAQITDLYSKEELKGKQVVGVVNFPTKQIGPFRSECLITGFYRNKGEVVLAVPDKFVSNGTKLA</sequence>
<gene>
    <name evidence="5" type="ORF">LQ318_11430</name>
</gene>
<comment type="caution">
    <text evidence="5">The sequence shown here is derived from an EMBL/GenBank/DDBJ whole genome shotgun (WGS) entry which is preliminary data.</text>
</comment>
<feature type="domain" description="TRNA-binding" evidence="4">
    <location>
        <begin position="10"/>
        <end position="114"/>
    </location>
</feature>
<dbReference type="RefSeq" id="WP_265790257.1">
    <property type="nucleotide sequence ID" value="NZ_BAABRS010000003.1"/>
</dbReference>
<dbReference type="Pfam" id="PF01588">
    <property type="entry name" value="tRNA_bind"/>
    <property type="match status" value="1"/>
</dbReference>
<organism evidence="5 6">
    <name type="scientific">Fodinibius salicampi</name>
    <dbReference type="NCBI Taxonomy" id="1920655"/>
    <lineage>
        <taxon>Bacteria</taxon>
        <taxon>Pseudomonadati</taxon>
        <taxon>Balneolota</taxon>
        <taxon>Balneolia</taxon>
        <taxon>Balneolales</taxon>
        <taxon>Balneolaceae</taxon>
        <taxon>Fodinibius</taxon>
    </lineage>
</organism>
<dbReference type="InterPro" id="IPR012340">
    <property type="entry name" value="NA-bd_OB-fold"/>
</dbReference>
<evidence type="ECO:0000259" key="4">
    <source>
        <dbReference type="PROSITE" id="PS50886"/>
    </source>
</evidence>
<evidence type="ECO:0000256" key="1">
    <source>
        <dbReference type="ARBA" id="ARBA00022555"/>
    </source>
</evidence>
<reference evidence="5 6" key="1">
    <citation type="submission" date="2021-11" db="EMBL/GenBank/DDBJ databases">
        <title>Aliifidinibius sp. nov., a new bacterium isolated from saline soil.</title>
        <authorList>
            <person name="Galisteo C."/>
            <person name="De La Haba R."/>
            <person name="Sanchez-Porro C."/>
            <person name="Ventosa A."/>
        </authorList>
    </citation>
    <scope>NUCLEOTIDE SEQUENCE [LARGE SCALE GENOMIC DNA]</scope>
    <source>
        <strain evidence="5 6">KACC 190600</strain>
    </source>
</reference>
<keyword evidence="2 3" id="KW-0694">RNA-binding</keyword>
<dbReference type="Gene3D" id="2.40.50.140">
    <property type="entry name" value="Nucleic acid-binding proteins"/>
    <property type="match status" value="1"/>
</dbReference>
<proteinExistence type="predicted"/>
<evidence type="ECO:0000313" key="6">
    <source>
        <dbReference type="Proteomes" id="UP001207337"/>
    </source>
</evidence>
<dbReference type="EMBL" id="JAJNDC010000003">
    <property type="protein sequence ID" value="MCW9713513.1"/>
    <property type="molecule type" value="Genomic_DNA"/>
</dbReference>
<dbReference type="InterPro" id="IPR008231">
    <property type="entry name" value="CsaA"/>
</dbReference>
<dbReference type="NCBIfam" id="NF007493">
    <property type="entry name" value="PRK10089.1-2"/>
    <property type="match status" value="1"/>
</dbReference>
<dbReference type="InterPro" id="IPR051270">
    <property type="entry name" value="Tyrosine-tRNA_ligase_regulator"/>
</dbReference>
<dbReference type="SUPFAM" id="SSF50249">
    <property type="entry name" value="Nucleic acid-binding proteins"/>
    <property type="match status" value="1"/>
</dbReference>
<dbReference type="PANTHER" id="PTHR11586">
    <property type="entry name" value="TRNA-AMINOACYLATION COFACTOR ARC1 FAMILY MEMBER"/>
    <property type="match status" value="1"/>
</dbReference>
<evidence type="ECO:0000256" key="2">
    <source>
        <dbReference type="ARBA" id="ARBA00022884"/>
    </source>
</evidence>
<accession>A0ABT3Q068</accession>
<dbReference type="NCBIfam" id="TIGR02222">
    <property type="entry name" value="chap_CsaA"/>
    <property type="match status" value="1"/>
</dbReference>
<keyword evidence="6" id="KW-1185">Reference proteome</keyword>
<dbReference type="Proteomes" id="UP001207337">
    <property type="component" value="Unassembled WGS sequence"/>
</dbReference>
<dbReference type="InterPro" id="IPR002547">
    <property type="entry name" value="tRNA-bd_dom"/>
</dbReference>
<dbReference type="CDD" id="cd02798">
    <property type="entry name" value="tRNA_bind_CsaA"/>
    <property type="match status" value="1"/>
</dbReference>
<dbReference type="PROSITE" id="PS50886">
    <property type="entry name" value="TRBD"/>
    <property type="match status" value="1"/>
</dbReference>
<dbReference type="NCBIfam" id="NF007494">
    <property type="entry name" value="PRK10089.1-3"/>
    <property type="match status" value="1"/>
</dbReference>
<dbReference type="NCBIfam" id="NF007495">
    <property type="entry name" value="PRK10089.1-4"/>
    <property type="match status" value="1"/>
</dbReference>
<keyword evidence="1 3" id="KW-0820">tRNA-binding</keyword>